<dbReference type="Proteomes" id="UP000223913">
    <property type="component" value="Unassembled WGS sequence"/>
</dbReference>
<name>A0A2D0NAK4_FLAN2</name>
<proteinExistence type="predicted"/>
<gene>
    <name evidence="1" type="ORF">CRP01_16155</name>
</gene>
<evidence type="ECO:0000313" key="1">
    <source>
        <dbReference type="EMBL" id="PHN05525.1"/>
    </source>
</evidence>
<reference evidence="1 2" key="1">
    <citation type="submission" date="2017-10" db="EMBL/GenBank/DDBJ databases">
        <title>The draft genome sequence of Lewinella nigricans NBRC 102662.</title>
        <authorList>
            <person name="Wang K."/>
        </authorList>
    </citation>
    <scope>NUCLEOTIDE SEQUENCE [LARGE SCALE GENOMIC DNA]</scope>
    <source>
        <strain evidence="1 2">NBRC 102662</strain>
    </source>
</reference>
<dbReference type="EMBL" id="PDUD01000021">
    <property type="protein sequence ID" value="PHN05525.1"/>
    <property type="molecule type" value="Genomic_DNA"/>
</dbReference>
<accession>A0A2D0NAK4</accession>
<keyword evidence="2" id="KW-1185">Reference proteome</keyword>
<dbReference type="OrthoDB" id="943438at2"/>
<dbReference type="AlphaFoldDB" id="A0A2D0NAK4"/>
<evidence type="ECO:0000313" key="2">
    <source>
        <dbReference type="Proteomes" id="UP000223913"/>
    </source>
</evidence>
<organism evidence="1 2">
    <name type="scientific">Flavilitoribacter nigricans (strain ATCC 23147 / DSM 23189 / NBRC 102662 / NCIMB 1420 / SS-2)</name>
    <name type="common">Lewinella nigricans</name>
    <dbReference type="NCBI Taxonomy" id="1122177"/>
    <lineage>
        <taxon>Bacteria</taxon>
        <taxon>Pseudomonadati</taxon>
        <taxon>Bacteroidota</taxon>
        <taxon>Saprospiria</taxon>
        <taxon>Saprospirales</taxon>
        <taxon>Lewinellaceae</taxon>
        <taxon>Flavilitoribacter</taxon>
    </lineage>
</organism>
<protein>
    <submittedName>
        <fullName evidence="1">Uncharacterized protein</fullName>
    </submittedName>
</protein>
<comment type="caution">
    <text evidence="1">The sequence shown here is derived from an EMBL/GenBank/DDBJ whole genome shotgun (WGS) entry which is preliminary data.</text>
</comment>
<sequence length="187" mass="22048">MIRYFFPESRLLMMTVLFLSGMFGGTATQLLAQKVEMEERVSADEFPPDALREVRVRYPNGRRMKLYRERSNADSLTYEAKLLADGYWYSVEFFPDGSLLDIEKKIKFSSLPTTVRGRIQTRWQEDFRKYKVVKCQEQRADGTIRYEIEVRGKGAERTAFYQYLFRADGTFVHLEKIALRPSDMTLY</sequence>
<dbReference type="Gene3D" id="3.10.450.360">
    <property type="match status" value="1"/>
</dbReference>
<dbReference type="SUPFAM" id="SSF160574">
    <property type="entry name" value="BT0923-like"/>
    <property type="match status" value="1"/>
</dbReference>
<dbReference type="RefSeq" id="WP_099151101.1">
    <property type="nucleotide sequence ID" value="NZ_PDUD01000021.1"/>
</dbReference>